<dbReference type="KEGG" id="clc:Calla_2336"/>
<feature type="transmembrane region" description="Helical" evidence="5">
    <location>
        <begin position="254"/>
        <end position="273"/>
    </location>
</feature>
<dbReference type="AlphaFoldDB" id="G2PY00"/>
<reference evidence="7 8" key="1">
    <citation type="submission" date="2011-08" db="EMBL/GenBank/DDBJ databases">
        <title>Complete sequence of Caldicellulosiruptor lactoaceticus 6A.</title>
        <authorList>
            <consortium name="US DOE Joint Genome Institute"/>
            <person name="Lucas S."/>
            <person name="Han J."/>
            <person name="Lapidus A."/>
            <person name="Cheng J.-F."/>
            <person name="Goodwin L."/>
            <person name="Pitluck S."/>
            <person name="Peters L."/>
            <person name="Davenport K."/>
            <person name="Detter J.C."/>
            <person name="Han C."/>
            <person name="Tapia R."/>
            <person name="Land M."/>
            <person name="Hauser L."/>
            <person name="Kyrpides N."/>
            <person name="Ivanova N."/>
            <person name="Ovchinnikova G."/>
            <person name="Pagani I."/>
            <person name="Blumer-Schuette S.E."/>
            <person name="Kelly R.M."/>
            <person name="Woyke T."/>
        </authorList>
    </citation>
    <scope>NUCLEOTIDE SEQUENCE [LARGE SCALE GENOMIC DNA]</scope>
    <source>
        <strain evidence="7 8">6A</strain>
    </source>
</reference>
<evidence type="ECO:0000256" key="4">
    <source>
        <dbReference type="ARBA" id="ARBA00022679"/>
    </source>
</evidence>
<feature type="domain" description="Glycosyltransferase 2-like" evidence="6">
    <location>
        <begin position="8"/>
        <end position="183"/>
    </location>
</feature>
<protein>
    <submittedName>
        <fullName evidence="7">Glycosyl transferase family 2</fullName>
    </submittedName>
</protein>
<evidence type="ECO:0000256" key="5">
    <source>
        <dbReference type="SAM" id="Phobius"/>
    </source>
</evidence>
<keyword evidence="3" id="KW-0328">Glycosyltransferase</keyword>
<dbReference type="PANTHER" id="PTHR43179">
    <property type="entry name" value="RHAMNOSYLTRANSFERASE WBBL"/>
    <property type="match status" value="1"/>
</dbReference>
<comment type="similarity">
    <text evidence="2">Belongs to the glycosyltransferase 2 family.</text>
</comment>
<evidence type="ECO:0000259" key="6">
    <source>
        <dbReference type="Pfam" id="PF00535"/>
    </source>
</evidence>
<dbReference type="SUPFAM" id="SSF53448">
    <property type="entry name" value="Nucleotide-diphospho-sugar transferases"/>
    <property type="match status" value="1"/>
</dbReference>
<proteinExistence type="inferred from homology"/>
<dbReference type="Gene3D" id="3.90.550.10">
    <property type="entry name" value="Spore Coat Polysaccharide Biosynthesis Protein SpsA, Chain A"/>
    <property type="match status" value="1"/>
</dbReference>
<evidence type="ECO:0000256" key="2">
    <source>
        <dbReference type="ARBA" id="ARBA00006739"/>
    </source>
</evidence>
<sequence>MTNPKVGVVIVNYNGERYTSTCVRSVLKSSYENYLVIVVDNASSDNSVRLLEEEFNSKIVIIKNEKNLGFSAANNIGIKYALENECEYVLLLNNDTEIDKDLIKNMVKASIENNNAIISPKIYYYDSPNKIWSAGGSLNWKKGLSFHYGINKIDKGQFDVRKEIDFATGCCILIHKSVFDKIGFLAEEYFLYYEDTDFCVRAKMAGIKILYEPSAKLWHKVSSTVGGEESLITLYYSNRNRLYFNNKFNKKNKFYYLSYFFVTRMVKFLIWLIKGQKDKIRIVLKAIRDYRNNKMGYTEIQKKKVKISKD</sequence>
<dbReference type="InterPro" id="IPR029044">
    <property type="entry name" value="Nucleotide-diphossugar_trans"/>
</dbReference>
<keyword evidence="5" id="KW-0472">Membrane</keyword>
<keyword evidence="4 7" id="KW-0808">Transferase</keyword>
<evidence type="ECO:0000256" key="3">
    <source>
        <dbReference type="ARBA" id="ARBA00022676"/>
    </source>
</evidence>
<dbReference type="RefSeq" id="WP_014043318.1">
    <property type="nucleotide sequence ID" value="NC_015949.1"/>
</dbReference>
<organism evidence="7 8">
    <name type="scientific">Caldicellulosiruptor acetigenus 6A</name>
    <dbReference type="NCBI Taxonomy" id="632516"/>
    <lineage>
        <taxon>Bacteria</taxon>
        <taxon>Bacillati</taxon>
        <taxon>Bacillota</taxon>
        <taxon>Bacillota incertae sedis</taxon>
        <taxon>Caldicellulosiruptorales</taxon>
        <taxon>Caldicellulosiruptoraceae</taxon>
        <taxon>Caldicellulosiruptor</taxon>
    </lineage>
</organism>
<keyword evidence="5" id="KW-0812">Transmembrane</keyword>
<comment type="pathway">
    <text evidence="1">Cell wall biogenesis; cell wall polysaccharide biosynthesis.</text>
</comment>
<evidence type="ECO:0000313" key="7">
    <source>
        <dbReference type="EMBL" id="AEM74867.1"/>
    </source>
</evidence>
<dbReference type="InterPro" id="IPR001173">
    <property type="entry name" value="Glyco_trans_2-like"/>
</dbReference>
<dbReference type="EMBL" id="CP003001">
    <property type="protein sequence ID" value="AEM74867.1"/>
    <property type="molecule type" value="Genomic_DNA"/>
</dbReference>
<name>G2PY00_9FIRM</name>
<dbReference type="HOGENOM" id="CLU_023845_4_1_9"/>
<keyword evidence="5" id="KW-1133">Transmembrane helix</keyword>
<dbReference type="Proteomes" id="UP000009257">
    <property type="component" value="Chromosome"/>
</dbReference>
<dbReference type="PANTHER" id="PTHR43179:SF12">
    <property type="entry name" value="GALACTOFURANOSYLTRANSFERASE GLFT2"/>
    <property type="match status" value="1"/>
</dbReference>
<gene>
    <name evidence="7" type="ORF">Calla_2336</name>
</gene>
<accession>G2PY00</accession>
<evidence type="ECO:0000313" key="8">
    <source>
        <dbReference type="Proteomes" id="UP000009257"/>
    </source>
</evidence>
<evidence type="ECO:0000256" key="1">
    <source>
        <dbReference type="ARBA" id="ARBA00004776"/>
    </source>
</evidence>
<dbReference type="GO" id="GO:0016757">
    <property type="term" value="F:glycosyltransferase activity"/>
    <property type="evidence" value="ECO:0007669"/>
    <property type="project" value="UniProtKB-KW"/>
</dbReference>
<dbReference type="CDD" id="cd04186">
    <property type="entry name" value="GT_2_like_c"/>
    <property type="match status" value="1"/>
</dbReference>
<dbReference type="Pfam" id="PF00535">
    <property type="entry name" value="Glycos_transf_2"/>
    <property type="match status" value="1"/>
</dbReference>